<feature type="region of interest" description="Disordered" evidence="1">
    <location>
        <begin position="245"/>
        <end position="280"/>
    </location>
</feature>
<dbReference type="Gene3D" id="1.10.260.40">
    <property type="entry name" value="lambda repressor-like DNA-binding domains"/>
    <property type="match status" value="1"/>
</dbReference>
<dbReference type="RefSeq" id="WP_012803146.1">
    <property type="nucleotide sequence ID" value="NC_013170.1"/>
</dbReference>
<keyword evidence="4" id="KW-1185">Reference proteome</keyword>
<dbReference type="InterPro" id="IPR010982">
    <property type="entry name" value="Lambda_DNA-bd_dom_sf"/>
</dbReference>
<feature type="transmembrane region" description="Helical" evidence="2">
    <location>
        <begin position="208"/>
        <end position="229"/>
    </location>
</feature>
<feature type="compositionally biased region" description="Basic and acidic residues" evidence="1">
    <location>
        <begin position="169"/>
        <end position="179"/>
    </location>
</feature>
<evidence type="ECO:0000313" key="4">
    <source>
        <dbReference type="Proteomes" id="UP000000954"/>
    </source>
</evidence>
<dbReference type="PANTHER" id="PTHR34475">
    <property type="match status" value="1"/>
</dbReference>
<proteinExistence type="predicted"/>
<dbReference type="AlphaFoldDB" id="C7MNG8"/>
<evidence type="ECO:0000256" key="2">
    <source>
        <dbReference type="SAM" id="Phobius"/>
    </source>
</evidence>
<reference evidence="3 4" key="1">
    <citation type="journal article" date="2009" name="Stand. Genomic Sci.">
        <title>Complete genome sequence of Cryptobacterium curtum type strain (12-3).</title>
        <authorList>
            <person name="Mavrommatis K."/>
            <person name="Pukall R."/>
            <person name="Rohde C."/>
            <person name="Chen F."/>
            <person name="Sims D."/>
            <person name="Brettin T."/>
            <person name="Kuske C."/>
            <person name="Detter J.C."/>
            <person name="Han C."/>
            <person name="Lapidus A."/>
            <person name="Copeland A."/>
            <person name="Glavina Del Rio T."/>
            <person name="Nolan M."/>
            <person name="Lucas S."/>
            <person name="Tice H."/>
            <person name="Cheng J.F."/>
            <person name="Bruce D."/>
            <person name="Goodwin L."/>
            <person name="Pitluck S."/>
            <person name="Ovchinnikova G."/>
            <person name="Pati A."/>
            <person name="Ivanova N."/>
            <person name="Chen A."/>
            <person name="Palaniappan K."/>
            <person name="Chain P."/>
            <person name="D'haeseleer P."/>
            <person name="Goker M."/>
            <person name="Bristow J."/>
            <person name="Eisen J.A."/>
            <person name="Markowitz V."/>
            <person name="Hugenholtz P."/>
            <person name="Rohde M."/>
            <person name="Klenk H.P."/>
            <person name="Kyrpides N.C."/>
        </authorList>
    </citation>
    <scope>NUCLEOTIDE SEQUENCE [LARGE SCALE GENOMIC DNA]</scope>
    <source>
        <strain evidence="4">ATCC 700683 / DSM 15641 / 12-3</strain>
    </source>
</reference>
<dbReference type="GO" id="GO:0003677">
    <property type="term" value="F:DNA binding"/>
    <property type="evidence" value="ECO:0007669"/>
    <property type="project" value="InterPro"/>
</dbReference>
<evidence type="ECO:0000256" key="1">
    <source>
        <dbReference type="SAM" id="MobiDB-lite"/>
    </source>
</evidence>
<organism evidence="3 4">
    <name type="scientific">Cryptobacterium curtum (strain ATCC 700683 / DSM 15641 / CCUG 43107 / 12-3)</name>
    <dbReference type="NCBI Taxonomy" id="469378"/>
    <lineage>
        <taxon>Bacteria</taxon>
        <taxon>Bacillati</taxon>
        <taxon>Actinomycetota</taxon>
        <taxon>Coriobacteriia</taxon>
        <taxon>Eggerthellales</taxon>
        <taxon>Eggerthellaceae</taxon>
        <taxon>Cryptobacterium</taxon>
    </lineage>
</organism>
<gene>
    <name evidence="3" type="ordered locus">Ccur_07520</name>
</gene>
<feature type="region of interest" description="Disordered" evidence="1">
    <location>
        <begin position="161"/>
        <end position="180"/>
    </location>
</feature>
<name>C7MNG8_CRYCD</name>
<keyword evidence="2" id="KW-1133">Transmembrane helix</keyword>
<keyword evidence="2" id="KW-0472">Membrane</keyword>
<dbReference type="OrthoDB" id="9797543at2"/>
<evidence type="ECO:0008006" key="5">
    <source>
        <dbReference type="Google" id="ProtNLM"/>
    </source>
</evidence>
<keyword evidence="2" id="KW-0812">Transmembrane</keyword>
<feature type="compositionally biased region" description="Low complexity" evidence="1">
    <location>
        <begin position="246"/>
        <end position="260"/>
    </location>
</feature>
<dbReference type="STRING" id="469378.Ccur_07520"/>
<dbReference type="KEGG" id="ccu:Ccur_07520"/>
<accession>C7MNG8</accession>
<dbReference type="Pfam" id="PF13413">
    <property type="entry name" value="HTH_25"/>
    <property type="match status" value="1"/>
</dbReference>
<protein>
    <recommendedName>
        <fullName evidence="5">Helix-turn-helix domain-containing protein</fullName>
    </recommendedName>
</protein>
<dbReference type="HOGENOM" id="CLU_605331_0_0_11"/>
<dbReference type="Proteomes" id="UP000000954">
    <property type="component" value="Chromosome"/>
</dbReference>
<feature type="compositionally biased region" description="Polar residues" evidence="1">
    <location>
        <begin position="264"/>
        <end position="275"/>
    </location>
</feature>
<feature type="compositionally biased region" description="Polar residues" evidence="1">
    <location>
        <begin position="136"/>
        <end position="148"/>
    </location>
</feature>
<dbReference type="PANTHER" id="PTHR34475:SF1">
    <property type="entry name" value="CYTOSKELETON PROTEIN RODZ"/>
    <property type="match status" value="1"/>
</dbReference>
<evidence type="ECO:0000313" key="3">
    <source>
        <dbReference type="EMBL" id="ACU94458.1"/>
    </source>
</evidence>
<feature type="region of interest" description="Disordered" evidence="1">
    <location>
        <begin position="90"/>
        <end position="156"/>
    </location>
</feature>
<sequence length="382" mass="41476">MDEIGFGEILRQTRERKGLGLNATARRLRIRPDILRAIEDGNFAAMPPRGYTRNMVNGYARYLGLNPTEITGMFIEELYAYQASLSQQHRRSSGIDMPDDVESSRLSRRSSSRLSRTQGRTDHTSSRTGRSRSEGAASQTHRTRQNGSYVGGLTGADTYITQNSRSTRRFSDESSERGEGGFLSRIPFVASQYTGASSISSNTSARSIAPFIIGAAVLLLIVVLIWLFFFHGRGQSSNTAVETMPVTTVSQSQSSDTSSDSEAESNQTGTTSSESAPDHGTFEYTIAQGSSTYLEIYVDGTRQTAGDVNGPASGSYDFTDSLKLVCSERKAISVKINGEAVTLEENAKGIVNTTYRFSDILAEWEKTHSSGRATSTATSASS</sequence>
<dbReference type="EMBL" id="CP001682">
    <property type="protein sequence ID" value="ACU94458.1"/>
    <property type="molecule type" value="Genomic_DNA"/>
</dbReference>
<dbReference type="InterPro" id="IPR050400">
    <property type="entry name" value="Bact_Cytoskel_RodZ"/>
</dbReference>
<dbReference type="eggNOG" id="COG1426">
    <property type="taxonomic scope" value="Bacteria"/>
</dbReference>